<comment type="caution">
    <text evidence="1">The sequence shown here is derived from an EMBL/GenBank/DDBJ whole genome shotgun (WGS) entry which is preliminary data.</text>
</comment>
<organism evidence="1 2">
    <name type="scientific">Nocardiopsis metallicus</name>
    <dbReference type="NCBI Taxonomy" id="179819"/>
    <lineage>
        <taxon>Bacteria</taxon>
        <taxon>Bacillati</taxon>
        <taxon>Actinomycetota</taxon>
        <taxon>Actinomycetes</taxon>
        <taxon>Streptosporangiales</taxon>
        <taxon>Nocardiopsidaceae</taxon>
        <taxon>Nocardiopsis</taxon>
    </lineage>
</organism>
<dbReference type="Proteomes" id="UP000579647">
    <property type="component" value="Unassembled WGS sequence"/>
</dbReference>
<accession>A0A840WCK5</accession>
<proteinExistence type="predicted"/>
<keyword evidence="2" id="KW-1185">Reference proteome</keyword>
<evidence type="ECO:0000313" key="2">
    <source>
        <dbReference type="Proteomes" id="UP000579647"/>
    </source>
</evidence>
<dbReference type="EMBL" id="JACHDO010000001">
    <property type="protein sequence ID" value="MBB5489477.1"/>
    <property type="molecule type" value="Genomic_DNA"/>
</dbReference>
<protein>
    <submittedName>
        <fullName evidence="1">Uncharacterized protein</fullName>
    </submittedName>
</protein>
<sequence length="35" mass="3951">MWAEENNILLLPAHAGMDRSARLPLSTPFAFPRAR</sequence>
<dbReference type="AlphaFoldDB" id="A0A840WCK5"/>
<evidence type="ECO:0000313" key="1">
    <source>
        <dbReference type="EMBL" id="MBB5489477.1"/>
    </source>
</evidence>
<reference evidence="1 2" key="1">
    <citation type="submission" date="2020-08" db="EMBL/GenBank/DDBJ databases">
        <title>Sequencing the genomes of 1000 actinobacteria strains.</title>
        <authorList>
            <person name="Klenk H.-P."/>
        </authorList>
    </citation>
    <scope>NUCLEOTIDE SEQUENCE [LARGE SCALE GENOMIC DNA]</scope>
    <source>
        <strain evidence="1 2">DSM 44598</strain>
    </source>
</reference>
<name>A0A840WCK5_9ACTN</name>
<gene>
    <name evidence="1" type="ORF">HNR07_000614</name>
</gene>